<dbReference type="Gene3D" id="3.40.1190.20">
    <property type="match status" value="1"/>
</dbReference>
<dbReference type="Pfam" id="PF00294">
    <property type="entry name" value="PfkB"/>
    <property type="match status" value="1"/>
</dbReference>
<sequence>MKKTKFDCVNIGGAVRDITLYTDEGFMLNQHIGGRTRQLFGFPYGGKTSIRNQDGHFTLGGGAANTAVVMSKLGLKTAVLSSLGGDLTGQDIRNDMHRQGVDTSLMQIHKIARSGFSLIVANKRDHDHIIFTYRGATQYLTLHQLDLEKISTAWFYITSLAGSHVHWKKNLQAIFGAARKKKIKVAWNVGGEQVHSGKEGIGRFVKFTDILAVNTSEARTLVGSVSVQKTQKIAQLKDDALFRYLADELHSWGAKIIVITNGAQGAYTFDGSNFLFRGATAKKALDTTGAGDGFNASFLTGQIKFPVLPAEQRLAVSLELGRVNTDSLIRKFGAQEGLLHWPGALSRLRADLKKLVTEYDDQKI</sequence>
<evidence type="ECO:0000256" key="2">
    <source>
        <dbReference type="ARBA" id="ARBA00022679"/>
    </source>
</evidence>
<dbReference type="GO" id="GO:0006796">
    <property type="term" value="P:phosphate-containing compound metabolic process"/>
    <property type="evidence" value="ECO:0007669"/>
    <property type="project" value="UniProtKB-ARBA"/>
</dbReference>
<organism evidence="5 6">
    <name type="scientific">Candidatus Kerfeldbacteria bacterium RIFCSPHIGHO2_12_FULL_48_17</name>
    <dbReference type="NCBI Taxonomy" id="1798542"/>
    <lineage>
        <taxon>Bacteria</taxon>
        <taxon>Candidatus Kerfeldiibacteriota</taxon>
    </lineage>
</organism>
<proteinExistence type="inferred from homology"/>
<dbReference type="PANTHER" id="PTHR10584">
    <property type="entry name" value="SUGAR KINASE"/>
    <property type="match status" value="1"/>
</dbReference>
<dbReference type="InterPro" id="IPR011611">
    <property type="entry name" value="PfkB_dom"/>
</dbReference>
<dbReference type="PRINTS" id="PR00990">
    <property type="entry name" value="RIBOKINASE"/>
</dbReference>
<comment type="caution">
    <text evidence="5">The sequence shown here is derived from an EMBL/GenBank/DDBJ whole genome shotgun (WGS) entry which is preliminary data.</text>
</comment>
<dbReference type="GO" id="GO:0016301">
    <property type="term" value="F:kinase activity"/>
    <property type="evidence" value="ECO:0007669"/>
    <property type="project" value="UniProtKB-KW"/>
</dbReference>
<evidence type="ECO:0000256" key="3">
    <source>
        <dbReference type="ARBA" id="ARBA00022777"/>
    </source>
</evidence>
<reference evidence="5 6" key="1">
    <citation type="journal article" date="2016" name="Nat. Commun.">
        <title>Thousands of microbial genomes shed light on interconnected biogeochemical processes in an aquifer system.</title>
        <authorList>
            <person name="Anantharaman K."/>
            <person name="Brown C.T."/>
            <person name="Hug L.A."/>
            <person name="Sharon I."/>
            <person name="Castelle C.J."/>
            <person name="Probst A.J."/>
            <person name="Thomas B.C."/>
            <person name="Singh A."/>
            <person name="Wilkins M.J."/>
            <person name="Karaoz U."/>
            <person name="Brodie E.L."/>
            <person name="Williams K.H."/>
            <person name="Hubbard S.S."/>
            <person name="Banfield J.F."/>
        </authorList>
    </citation>
    <scope>NUCLEOTIDE SEQUENCE [LARGE SCALE GENOMIC DNA]</scope>
</reference>
<keyword evidence="3" id="KW-0418">Kinase</keyword>
<evidence type="ECO:0000313" key="6">
    <source>
        <dbReference type="Proteomes" id="UP000176952"/>
    </source>
</evidence>
<accession>A0A1G2AZB8</accession>
<evidence type="ECO:0000259" key="4">
    <source>
        <dbReference type="Pfam" id="PF00294"/>
    </source>
</evidence>
<dbReference type="InterPro" id="IPR002139">
    <property type="entry name" value="Ribo/fructo_kinase"/>
</dbReference>
<dbReference type="SUPFAM" id="SSF53613">
    <property type="entry name" value="Ribokinase-like"/>
    <property type="match status" value="1"/>
</dbReference>
<protein>
    <recommendedName>
        <fullName evidence="4">Carbohydrate kinase PfkB domain-containing protein</fullName>
    </recommendedName>
</protein>
<evidence type="ECO:0000256" key="1">
    <source>
        <dbReference type="ARBA" id="ARBA00010688"/>
    </source>
</evidence>
<name>A0A1G2AZB8_9BACT</name>
<dbReference type="PROSITE" id="PS00583">
    <property type="entry name" value="PFKB_KINASES_1"/>
    <property type="match status" value="1"/>
</dbReference>
<dbReference type="InterPro" id="IPR029056">
    <property type="entry name" value="Ribokinase-like"/>
</dbReference>
<dbReference type="EMBL" id="MHKD01000034">
    <property type="protein sequence ID" value="OGY82292.1"/>
    <property type="molecule type" value="Genomic_DNA"/>
</dbReference>
<dbReference type="InterPro" id="IPR002173">
    <property type="entry name" value="Carboh/pur_kinase_PfkB_CS"/>
</dbReference>
<dbReference type="AlphaFoldDB" id="A0A1G2AZB8"/>
<comment type="similarity">
    <text evidence="1">Belongs to the carbohydrate kinase PfkB family.</text>
</comment>
<dbReference type="PANTHER" id="PTHR10584:SF166">
    <property type="entry name" value="RIBOKINASE"/>
    <property type="match status" value="1"/>
</dbReference>
<dbReference type="Proteomes" id="UP000176952">
    <property type="component" value="Unassembled WGS sequence"/>
</dbReference>
<evidence type="ECO:0000313" key="5">
    <source>
        <dbReference type="EMBL" id="OGY82292.1"/>
    </source>
</evidence>
<dbReference type="STRING" id="1798542.A3F54_03755"/>
<feature type="domain" description="Carbohydrate kinase PfkB" evidence="4">
    <location>
        <begin position="38"/>
        <end position="304"/>
    </location>
</feature>
<keyword evidence="2" id="KW-0808">Transferase</keyword>
<gene>
    <name evidence="5" type="ORF">A3F54_03755</name>
</gene>